<evidence type="ECO:0000256" key="3">
    <source>
        <dbReference type="ARBA" id="ARBA00023163"/>
    </source>
</evidence>
<sequence>MASSSSEQLVVSKGSTSNYGDVIAPHSHSRAQLLYASQGTIRVHTPDNIWIVPSNCALWIPASIEHSVVSLSAVSLNTALIEKNASDILGKNCFLLRMSNLLKELVLRLNQIDIIEKTSTPYNKELKTSLQLLVFDEIQRARTLPIDVPWPKDHRLIFICEQLINKPNIRHDLTIWSEKIGTSTRTLMRLFKKETGLSYRGWIQQMHIV</sequence>
<dbReference type="PANTHER" id="PTHR11019:SF199">
    <property type="entry name" value="HTH-TYPE TRANSCRIPTIONAL REGULATOR NIMR"/>
    <property type="match status" value="1"/>
</dbReference>
<dbReference type="AlphaFoldDB" id="V2TR77"/>
<dbReference type="Gene3D" id="2.60.120.10">
    <property type="entry name" value="Jelly Rolls"/>
    <property type="match status" value="1"/>
</dbReference>
<dbReference type="InterPro" id="IPR018060">
    <property type="entry name" value="HTH_AraC"/>
</dbReference>
<evidence type="ECO:0000256" key="1">
    <source>
        <dbReference type="ARBA" id="ARBA00023015"/>
    </source>
</evidence>
<comment type="caution">
    <text evidence="5">The sequence shown here is derived from an EMBL/GenBank/DDBJ whole genome shotgun (WGS) entry which is preliminary data.</text>
</comment>
<reference evidence="5 6" key="1">
    <citation type="submission" date="2013-10" db="EMBL/GenBank/DDBJ databases">
        <title>The Genome Sequence of Acinetobacter nectaris CIP 110549.</title>
        <authorList>
            <consortium name="The Broad Institute Genomics Platform"/>
            <consortium name="The Broad Institute Genome Sequencing Center for Infectious Disease"/>
            <person name="Cerqueira G."/>
            <person name="Feldgarden M."/>
            <person name="Courvalin P."/>
            <person name="Grillot-Courvalin C."/>
            <person name="Clermont D."/>
            <person name="Rocha E."/>
            <person name="Yoon E.-J."/>
            <person name="Nemec A."/>
            <person name="Young S.K."/>
            <person name="Zeng Q."/>
            <person name="Gargeya S."/>
            <person name="Fitzgerald M."/>
            <person name="Abouelleil A."/>
            <person name="Alvarado L."/>
            <person name="Berlin A.M."/>
            <person name="Chapman S.B."/>
            <person name="Gainer-Dewar J."/>
            <person name="Goldberg J."/>
            <person name="Gnerre S."/>
            <person name="Griggs A."/>
            <person name="Gujja S."/>
            <person name="Hansen M."/>
            <person name="Howarth C."/>
            <person name="Imamovic A."/>
            <person name="Ireland A."/>
            <person name="Larimer J."/>
            <person name="McCowan C."/>
            <person name="Murphy C."/>
            <person name="Pearson M."/>
            <person name="Poon T.W."/>
            <person name="Priest M."/>
            <person name="Roberts A."/>
            <person name="Saif S."/>
            <person name="Shea T."/>
            <person name="Sykes S."/>
            <person name="Wortman J."/>
            <person name="Nusbaum C."/>
            <person name="Birren B."/>
        </authorList>
    </citation>
    <scope>NUCLEOTIDE SEQUENCE [LARGE SCALE GENOMIC DNA]</scope>
    <source>
        <strain evidence="5 6">CIP 110549</strain>
    </source>
</reference>
<keyword evidence="3" id="KW-0804">Transcription</keyword>
<dbReference type="CDD" id="cd06124">
    <property type="entry name" value="cupin_NimR-like_N"/>
    <property type="match status" value="1"/>
</dbReference>
<gene>
    <name evidence="5" type="ORF">P256_00521</name>
</gene>
<dbReference type="SUPFAM" id="SSF51182">
    <property type="entry name" value="RmlC-like cupins"/>
    <property type="match status" value="1"/>
</dbReference>
<evidence type="ECO:0000313" key="5">
    <source>
        <dbReference type="EMBL" id="ESK40082.1"/>
    </source>
</evidence>
<dbReference type="InterPro" id="IPR011051">
    <property type="entry name" value="RmlC_Cupin_sf"/>
</dbReference>
<dbReference type="EMBL" id="AYER01000003">
    <property type="protein sequence ID" value="ESK40082.1"/>
    <property type="molecule type" value="Genomic_DNA"/>
</dbReference>
<proteinExistence type="predicted"/>
<keyword evidence="6" id="KW-1185">Reference proteome</keyword>
<protein>
    <recommendedName>
        <fullName evidence="4">HTH araC/xylS-type domain-containing protein</fullName>
    </recommendedName>
</protein>
<keyword evidence="1" id="KW-0805">Transcription regulation</keyword>
<evidence type="ECO:0000259" key="4">
    <source>
        <dbReference type="PROSITE" id="PS01124"/>
    </source>
</evidence>
<dbReference type="InterPro" id="IPR009057">
    <property type="entry name" value="Homeodomain-like_sf"/>
</dbReference>
<dbReference type="HOGENOM" id="CLU_000445_87_4_6"/>
<dbReference type="eggNOG" id="COG2207">
    <property type="taxonomic scope" value="Bacteria"/>
</dbReference>
<dbReference type="SUPFAM" id="SSF46689">
    <property type="entry name" value="Homeodomain-like"/>
    <property type="match status" value="1"/>
</dbReference>
<accession>V2TR77</accession>
<dbReference type="PATRIC" id="fig|1392540.3.peg.511"/>
<feature type="domain" description="HTH araC/xylS-type" evidence="4">
    <location>
        <begin position="154"/>
        <end position="209"/>
    </location>
</feature>
<dbReference type="OrthoDB" id="9804543at2"/>
<dbReference type="InterPro" id="IPR014710">
    <property type="entry name" value="RmlC-like_jellyroll"/>
</dbReference>
<evidence type="ECO:0000313" key="6">
    <source>
        <dbReference type="Proteomes" id="UP000023785"/>
    </source>
</evidence>
<dbReference type="InterPro" id="IPR003313">
    <property type="entry name" value="AraC-bd"/>
</dbReference>
<dbReference type="RefSeq" id="WP_023272124.1">
    <property type="nucleotide sequence ID" value="NZ_KI530712.1"/>
</dbReference>
<dbReference type="GO" id="GO:0003700">
    <property type="term" value="F:DNA-binding transcription factor activity"/>
    <property type="evidence" value="ECO:0007669"/>
    <property type="project" value="InterPro"/>
</dbReference>
<dbReference type="PROSITE" id="PS01124">
    <property type="entry name" value="HTH_ARAC_FAMILY_2"/>
    <property type="match status" value="1"/>
</dbReference>
<dbReference type="Gene3D" id="1.10.10.60">
    <property type="entry name" value="Homeodomain-like"/>
    <property type="match status" value="1"/>
</dbReference>
<dbReference type="PANTHER" id="PTHR11019">
    <property type="entry name" value="HTH-TYPE TRANSCRIPTIONAL REGULATOR NIMR"/>
    <property type="match status" value="1"/>
</dbReference>
<keyword evidence="2" id="KW-0238">DNA-binding</keyword>
<dbReference type="GO" id="GO:0043565">
    <property type="term" value="F:sequence-specific DNA binding"/>
    <property type="evidence" value="ECO:0007669"/>
    <property type="project" value="InterPro"/>
</dbReference>
<name>V2TR77_9GAMM</name>
<dbReference type="Pfam" id="PF02311">
    <property type="entry name" value="AraC_binding"/>
    <property type="match status" value="1"/>
</dbReference>
<dbReference type="STRING" id="1392540.P256_00521"/>
<organism evidence="5 6">
    <name type="scientific">Acinetobacter nectaris CIP 110549</name>
    <dbReference type="NCBI Taxonomy" id="1392540"/>
    <lineage>
        <taxon>Bacteria</taxon>
        <taxon>Pseudomonadati</taxon>
        <taxon>Pseudomonadota</taxon>
        <taxon>Gammaproteobacteria</taxon>
        <taxon>Moraxellales</taxon>
        <taxon>Moraxellaceae</taxon>
        <taxon>Acinetobacter</taxon>
    </lineage>
</organism>
<dbReference type="Proteomes" id="UP000023785">
    <property type="component" value="Unassembled WGS sequence"/>
</dbReference>
<evidence type="ECO:0000256" key="2">
    <source>
        <dbReference type="ARBA" id="ARBA00023125"/>
    </source>
</evidence>